<reference evidence="1" key="1">
    <citation type="submission" date="2014-09" db="EMBL/GenBank/DDBJ databases">
        <authorList>
            <person name="Magalhaes I.L.F."/>
            <person name="Oliveira U."/>
            <person name="Santos F.R."/>
            <person name="Vidigal T.H.D.A."/>
            <person name="Brescovit A.D."/>
            <person name="Santos A.J."/>
        </authorList>
    </citation>
    <scope>NUCLEOTIDE SEQUENCE</scope>
    <source>
        <tissue evidence="1">Shoot tissue taken approximately 20 cm above the soil surface</tissue>
    </source>
</reference>
<evidence type="ECO:0000313" key="1">
    <source>
        <dbReference type="EMBL" id="JAE37306.1"/>
    </source>
</evidence>
<proteinExistence type="predicted"/>
<accession>A0A0A9HQX9</accession>
<protein>
    <submittedName>
        <fullName evidence="1">Uncharacterized protein</fullName>
    </submittedName>
</protein>
<organism evidence="1">
    <name type="scientific">Arundo donax</name>
    <name type="common">Giant reed</name>
    <name type="synonym">Donax arundinaceus</name>
    <dbReference type="NCBI Taxonomy" id="35708"/>
    <lineage>
        <taxon>Eukaryota</taxon>
        <taxon>Viridiplantae</taxon>
        <taxon>Streptophyta</taxon>
        <taxon>Embryophyta</taxon>
        <taxon>Tracheophyta</taxon>
        <taxon>Spermatophyta</taxon>
        <taxon>Magnoliopsida</taxon>
        <taxon>Liliopsida</taxon>
        <taxon>Poales</taxon>
        <taxon>Poaceae</taxon>
        <taxon>PACMAD clade</taxon>
        <taxon>Arundinoideae</taxon>
        <taxon>Arundineae</taxon>
        <taxon>Arundo</taxon>
    </lineage>
</organism>
<reference evidence="1" key="2">
    <citation type="journal article" date="2015" name="Data Brief">
        <title>Shoot transcriptome of the giant reed, Arundo donax.</title>
        <authorList>
            <person name="Barrero R.A."/>
            <person name="Guerrero F.D."/>
            <person name="Moolhuijzen P."/>
            <person name="Goolsby J.A."/>
            <person name="Tidwell J."/>
            <person name="Bellgard S.E."/>
            <person name="Bellgard M.I."/>
        </authorList>
    </citation>
    <scope>NUCLEOTIDE SEQUENCE</scope>
    <source>
        <tissue evidence="1">Shoot tissue taken approximately 20 cm above the soil surface</tissue>
    </source>
</reference>
<name>A0A0A9HQX9_ARUDO</name>
<sequence>MRRLGAALFR</sequence>
<dbReference type="EMBL" id="GBRH01160590">
    <property type="protein sequence ID" value="JAE37306.1"/>
    <property type="molecule type" value="Transcribed_RNA"/>
</dbReference>